<dbReference type="KEGG" id="glz:GLAREA_10010"/>
<feature type="compositionally biased region" description="Low complexity" evidence="1">
    <location>
        <begin position="261"/>
        <end position="290"/>
    </location>
</feature>
<dbReference type="STRING" id="1116229.S3DQM5"/>
<dbReference type="HOGENOM" id="CLU_024412_1_0_1"/>
<dbReference type="OrthoDB" id="2440523at2759"/>
<dbReference type="NCBIfam" id="TIGR02452">
    <property type="entry name" value="TIGR02452 family protein"/>
    <property type="match status" value="1"/>
</dbReference>
<name>S3DQM5_GLAL2</name>
<accession>S3DQM5</accession>
<dbReference type="InterPro" id="IPR019261">
    <property type="entry name" value="PARG_cat_microbial"/>
</dbReference>
<dbReference type="PANTHER" id="PTHR35596:SF2">
    <property type="entry name" value="MICROBIAL-TYPE PARG CATALYTIC DOMAIN-CONTAINING PROTEIN"/>
    <property type="match status" value="1"/>
</dbReference>
<dbReference type="Pfam" id="PF10021">
    <property type="entry name" value="PARG_cat_microb"/>
    <property type="match status" value="1"/>
</dbReference>
<dbReference type="EMBL" id="KE145356">
    <property type="protein sequence ID" value="EPE34316.1"/>
    <property type="molecule type" value="Genomic_DNA"/>
</dbReference>
<dbReference type="Gene3D" id="3.40.220.10">
    <property type="entry name" value="Leucine Aminopeptidase, subunit E, domain 1"/>
    <property type="match status" value="1"/>
</dbReference>
<evidence type="ECO:0000313" key="4">
    <source>
        <dbReference type="Proteomes" id="UP000016922"/>
    </source>
</evidence>
<evidence type="ECO:0000259" key="2">
    <source>
        <dbReference type="Pfam" id="PF10021"/>
    </source>
</evidence>
<dbReference type="GeneID" id="19469057"/>
<feature type="region of interest" description="Disordered" evidence="1">
    <location>
        <begin position="259"/>
        <end position="290"/>
    </location>
</feature>
<dbReference type="AlphaFoldDB" id="S3DQM5"/>
<protein>
    <recommendedName>
        <fullName evidence="2">Microbial-type PARG catalytic domain-containing protein</fullName>
    </recommendedName>
</protein>
<proteinExistence type="predicted"/>
<dbReference type="InterPro" id="IPR012664">
    <property type="entry name" value="CHP02452"/>
</dbReference>
<reference evidence="3 4" key="1">
    <citation type="journal article" date="2013" name="BMC Genomics">
        <title>Genomics-driven discovery of the pneumocandin biosynthetic gene cluster in the fungus Glarea lozoyensis.</title>
        <authorList>
            <person name="Chen L."/>
            <person name="Yue Q."/>
            <person name="Zhang X."/>
            <person name="Xiang M."/>
            <person name="Wang C."/>
            <person name="Li S."/>
            <person name="Che Y."/>
            <person name="Ortiz-Lopez F.J."/>
            <person name="Bills G.F."/>
            <person name="Liu X."/>
            <person name="An Z."/>
        </authorList>
    </citation>
    <scope>NUCLEOTIDE SEQUENCE [LARGE SCALE GENOMIC DNA]</scope>
    <source>
        <strain evidence="4">ATCC 20868 / MF5171</strain>
    </source>
</reference>
<evidence type="ECO:0000256" key="1">
    <source>
        <dbReference type="SAM" id="MobiDB-lite"/>
    </source>
</evidence>
<dbReference type="InterPro" id="IPR043472">
    <property type="entry name" value="Macro_dom-like"/>
</dbReference>
<evidence type="ECO:0000313" key="3">
    <source>
        <dbReference type="EMBL" id="EPE34316.1"/>
    </source>
</evidence>
<dbReference type="RefSeq" id="XP_008078251.1">
    <property type="nucleotide sequence ID" value="XM_008080060.1"/>
</dbReference>
<dbReference type="Proteomes" id="UP000016922">
    <property type="component" value="Unassembled WGS sequence"/>
</dbReference>
<dbReference type="OMA" id="MPWNAQL"/>
<keyword evidence="4" id="KW-1185">Reference proteome</keyword>
<feature type="domain" description="Microbial-type PARG catalytic" evidence="2">
    <location>
        <begin position="45"/>
        <end position="146"/>
    </location>
</feature>
<dbReference type="PANTHER" id="PTHR35596">
    <property type="entry name" value="DUF2263 DOMAIN-CONTAINING PROTEIN"/>
    <property type="match status" value="1"/>
</dbReference>
<sequence>MPPGKPKPSEIAAETKKTYIPFIRQNYSSEWPSTSYLCPSESMTAGQPTVDGRLAHFAFYEEDPVDVALKWAPTEDSDIPVIMPANDKRPGGDWEAGVMSPEECLCRRSNLFATLTTPAPQSSNSTNYPIPPKYGIYSRNVVVFRNGPEKYETWPEYKALPVISVPPVKRPKLDSAGVHYSFGQEKELMRDKIRTALRIAVYYGHHNLVIGNFGLGPGFRNPPEEVAKMWRDAFLHDPEFKGHFQDIIFAFEDPEGPGAVSSSSSKSSSKSSSSSSKSSSMSSSSSANKSSAASDLAIFRHVFKPSNIHPNAFATEPNRDAYSMAQYVKWEASYQKLV</sequence>
<dbReference type="eggNOG" id="ENOG502S1YN">
    <property type="taxonomic scope" value="Eukaryota"/>
</dbReference>
<gene>
    <name evidence="3" type="ORF">GLAREA_10010</name>
</gene>
<organism evidence="3 4">
    <name type="scientific">Glarea lozoyensis (strain ATCC 20868 / MF5171)</name>
    <dbReference type="NCBI Taxonomy" id="1116229"/>
    <lineage>
        <taxon>Eukaryota</taxon>
        <taxon>Fungi</taxon>
        <taxon>Dikarya</taxon>
        <taxon>Ascomycota</taxon>
        <taxon>Pezizomycotina</taxon>
        <taxon>Leotiomycetes</taxon>
        <taxon>Helotiales</taxon>
        <taxon>Helotiaceae</taxon>
        <taxon>Glarea</taxon>
    </lineage>
</organism>